<keyword evidence="1" id="KW-0175">Coiled coil</keyword>
<organism evidence="3 4">
    <name type="scientific">Dimorphilus gyrociliatus</name>
    <dbReference type="NCBI Taxonomy" id="2664684"/>
    <lineage>
        <taxon>Eukaryota</taxon>
        <taxon>Metazoa</taxon>
        <taxon>Spiralia</taxon>
        <taxon>Lophotrochozoa</taxon>
        <taxon>Annelida</taxon>
        <taxon>Polychaeta</taxon>
        <taxon>Polychaeta incertae sedis</taxon>
        <taxon>Dinophilidae</taxon>
        <taxon>Dimorphilus</taxon>
    </lineage>
</organism>
<evidence type="ECO:0000313" key="3">
    <source>
        <dbReference type="EMBL" id="CAD5121645.1"/>
    </source>
</evidence>
<feature type="region of interest" description="Disordered" evidence="2">
    <location>
        <begin position="1"/>
        <end position="21"/>
    </location>
</feature>
<dbReference type="AlphaFoldDB" id="A0A7I8W0F8"/>
<proteinExistence type="predicted"/>
<dbReference type="OrthoDB" id="2372305at2759"/>
<evidence type="ECO:0000256" key="1">
    <source>
        <dbReference type="SAM" id="Coils"/>
    </source>
</evidence>
<reference evidence="3 4" key="1">
    <citation type="submission" date="2020-08" db="EMBL/GenBank/DDBJ databases">
        <authorList>
            <person name="Hejnol A."/>
        </authorList>
    </citation>
    <scope>NUCLEOTIDE SEQUENCE [LARGE SCALE GENOMIC DNA]</scope>
</reference>
<evidence type="ECO:0000313" key="4">
    <source>
        <dbReference type="Proteomes" id="UP000549394"/>
    </source>
</evidence>
<keyword evidence="4" id="KW-1185">Reference proteome</keyword>
<name>A0A7I8W0F8_9ANNE</name>
<dbReference type="InterPro" id="IPR024857">
    <property type="entry name" value="Cappuccino"/>
</dbReference>
<dbReference type="PANTHER" id="PTHR16230">
    <property type="entry name" value="CAPPUCCINO"/>
    <property type="match status" value="1"/>
</dbReference>
<dbReference type="GO" id="GO:0031083">
    <property type="term" value="C:BLOC-1 complex"/>
    <property type="evidence" value="ECO:0007669"/>
    <property type="project" value="TreeGrafter"/>
</dbReference>
<dbReference type="Proteomes" id="UP000549394">
    <property type="component" value="Unassembled WGS sequence"/>
</dbReference>
<accession>A0A7I8W0F8</accession>
<gene>
    <name evidence="3" type="ORF">DGYR_LOCUS9568</name>
</gene>
<dbReference type="EMBL" id="CAJFCJ010000014">
    <property type="protein sequence ID" value="CAD5121645.1"/>
    <property type="molecule type" value="Genomic_DNA"/>
</dbReference>
<evidence type="ECO:0000256" key="2">
    <source>
        <dbReference type="SAM" id="MobiDB-lite"/>
    </source>
</evidence>
<feature type="coiled-coil region" evidence="1">
    <location>
        <begin position="105"/>
        <end position="132"/>
    </location>
</feature>
<dbReference type="PANTHER" id="PTHR16230:SF3">
    <property type="entry name" value="BIOGENESIS OF LYSOSOMAL ORGANELLES COMPLEX-1, SUBUNIT 4, CAPPUCCINO"/>
    <property type="match status" value="1"/>
</dbReference>
<sequence length="173" mass="19843">MSITDETIKDNLSHNDSLKSESSVRKNDLEKVIQETAADYSSYIQVDSSEEIKRFDDEIDGLMNKLDDFVNLIELIREDSTCCYGQILPLVETQLESLDPVFNSIDKLEILIDTIKKQMNTLEGQVSTAESHFGTFSGIKKSFLGRLFGKKQLNEEIPKYVRPEIFKTEDFFQ</sequence>
<comment type="caution">
    <text evidence="3">The sequence shown here is derived from an EMBL/GenBank/DDBJ whole genome shotgun (WGS) entry which is preliminary data.</text>
</comment>
<protein>
    <submittedName>
        <fullName evidence="3">DgyrCDS10139</fullName>
    </submittedName>
</protein>